<organism evidence="1 2">
    <name type="scientific">Dallia pectoralis</name>
    <name type="common">Alaska blackfish</name>
    <dbReference type="NCBI Taxonomy" id="75939"/>
    <lineage>
        <taxon>Eukaryota</taxon>
        <taxon>Metazoa</taxon>
        <taxon>Chordata</taxon>
        <taxon>Craniata</taxon>
        <taxon>Vertebrata</taxon>
        <taxon>Euteleostomi</taxon>
        <taxon>Actinopterygii</taxon>
        <taxon>Neopterygii</taxon>
        <taxon>Teleostei</taxon>
        <taxon>Protacanthopterygii</taxon>
        <taxon>Esociformes</taxon>
        <taxon>Umbridae</taxon>
        <taxon>Dallia</taxon>
    </lineage>
</organism>
<proteinExistence type="predicted"/>
<protein>
    <submittedName>
        <fullName evidence="1">Uncharacterized protein</fullName>
    </submittedName>
</protein>
<sequence length="79" mass="8473">MFTLPAGSKSHGSYRLPLRTGGAEGVWLPRRGAREETSKPLPSVNQLDGVGGVVAKLTTVGKLGLMPDRLWTAPESRRC</sequence>
<evidence type="ECO:0000313" key="2">
    <source>
        <dbReference type="Proteomes" id="UP001157502"/>
    </source>
</evidence>
<comment type="caution">
    <text evidence="1">The sequence shown here is derived from an EMBL/GenBank/DDBJ whole genome shotgun (WGS) entry which is preliminary data.</text>
</comment>
<gene>
    <name evidence="1" type="ORF">DPEC_G00304550</name>
</gene>
<name>A0ACC2FDI2_DALPE</name>
<evidence type="ECO:0000313" key="1">
    <source>
        <dbReference type="EMBL" id="KAJ7989439.1"/>
    </source>
</evidence>
<dbReference type="Proteomes" id="UP001157502">
    <property type="component" value="Chromosome 29"/>
</dbReference>
<reference evidence="1" key="1">
    <citation type="submission" date="2021-05" db="EMBL/GenBank/DDBJ databases">
        <authorList>
            <person name="Pan Q."/>
            <person name="Jouanno E."/>
            <person name="Zahm M."/>
            <person name="Klopp C."/>
            <person name="Cabau C."/>
            <person name="Louis A."/>
            <person name="Berthelot C."/>
            <person name="Parey E."/>
            <person name="Roest Crollius H."/>
            <person name="Montfort J."/>
            <person name="Robinson-Rechavi M."/>
            <person name="Bouchez O."/>
            <person name="Lampietro C."/>
            <person name="Lopez Roques C."/>
            <person name="Donnadieu C."/>
            <person name="Postlethwait J."/>
            <person name="Bobe J."/>
            <person name="Dillon D."/>
            <person name="Chandos A."/>
            <person name="von Hippel F."/>
            <person name="Guiguen Y."/>
        </authorList>
    </citation>
    <scope>NUCLEOTIDE SEQUENCE</scope>
    <source>
        <strain evidence="1">YG-Jan2019</strain>
    </source>
</reference>
<keyword evidence="2" id="KW-1185">Reference proteome</keyword>
<dbReference type="EMBL" id="CM055756">
    <property type="protein sequence ID" value="KAJ7989439.1"/>
    <property type="molecule type" value="Genomic_DNA"/>
</dbReference>
<accession>A0ACC2FDI2</accession>